<evidence type="ECO:0000313" key="3">
    <source>
        <dbReference type="Proteomes" id="UP001596107"/>
    </source>
</evidence>
<sequence>MTGGELSAVVLFGIAVFGAMFGVWKYVEGRIVSAKTEAVERADAAHQLAAKARDEIAAQRLHTAEVYVTKQGMVEQTSQIMRAIEAVASRIDGLYERLDRWHDNK</sequence>
<evidence type="ECO:0000256" key="1">
    <source>
        <dbReference type="SAM" id="Phobius"/>
    </source>
</evidence>
<evidence type="ECO:0000313" key="2">
    <source>
        <dbReference type="EMBL" id="MFC5584421.1"/>
    </source>
</evidence>
<keyword evidence="1" id="KW-0472">Membrane</keyword>
<keyword evidence="1" id="KW-0812">Transmembrane</keyword>
<keyword evidence="1" id="KW-1133">Transmembrane helix</keyword>
<gene>
    <name evidence="2" type="ORF">ACFPOD_04805</name>
</gene>
<protein>
    <submittedName>
        <fullName evidence="2">Uncharacterized protein</fullName>
    </submittedName>
</protein>
<keyword evidence="3" id="KW-1185">Reference proteome</keyword>
<feature type="transmembrane region" description="Helical" evidence="1">
    <location>
        <begin position="6"/>
        <end position="27"/>
    </location>
</feature>
<dbReference type="EMBL" id="JBHSNB010000001">
    <property type="protein sequence ID" value="MFC5584421.1"/>
    <property type="molecule type" value="Genomic_DNA"/>
</dbReference>
<proteinExistence type="predicted"/>
<reference evidence="3" key="1">
    <citation type="journal article" date="2019" name="Int. J. Syst. Evol. Microbiol.">
        <title>The Global Catalogue of Microorganisms (GCM) 10K type strain sequencing project: providing services to taxonomists for standard genome sequencing and annotation.</title>
        <authorList>
            <consortium name="The Broad Institute Genomics Platform"/>
            <consortium name="The Broad Institute Genome Sequencing Center for Infectious Disease"/>
            <person name="Wu L."/>
            <person name="Ma J."/>
        </authorList>
    </citation>
    <scope>NUCLEOTIDE SEQUENCE [LARGE SCALE GENOMIC DNA]</scope>
    <source>
        <strain evidence="3">JCM 3366</strain>
    </source>
</reference>
<dbReference type="Proteomes" id="UP001596107">
    <property type="component" value="Unassembled WGS sequence"/>
</dbReference>
<comment type="caution">
    <text evidence="2">The sequence shown here is derived from an EMBL/GenBank/DDBJ whole genome shotgun (WGS) entry which is preliminary data.</text>
</comment>
<accession>A0ABW0T718</accession>
<name>A0ABW0T718_9HYPH</name>
<dbReference type="RefSeq" id="WP_223019786.1">
    <property type="nucleotide sequence ID" value="NZ_CP078143.1"/>
</dbReference>
<organism evidence="2 3">
    <name type="scientific">Nitratireductor kimnyeongensis</name>
    <dbReference type="NCBI Taxonomy" id="430679"/>
    <lineage>
        <taxon>Bacteria</taxon>
        <taxon>Pseudomonadati</taxon>
        <taxon>Pseudomonadota</taxon>
        <taxon>Alphaproteobacteria</taxon>
        <taxon>Hyphomicrobiales</taxon>
        <taxon>Phyllobacteriaceae</taxon>
        <taxon>Nitratireductor</taxon>
    </lineage>
</organism>